<accession>A0A1E3I0R5</accession>
<dbReference type="Proteomes" id="UP000094065">
    <property type="component" value="Unassembled WGS sequence"/>
</dbReference>
<feature type="compositionally biased region" description="Polar residues" evidence="1">
    <location>
        <begin position="1"/>
        <end position="20"/>
    </location>
</feature>
<evidence type="ECO:0000313" key="3">
    <source>
        <dbReference type="Proteomes" id="UP000094065"/>
    </source>
</evidence>
<dbReference type="RefSeq" id="XP_018996512.1">
    <property type="nucleotide sequence ID" value="XM_019136109.1"/>
</dbReference>
<dbReference type="EMBL" id="AWGJ01000003">
    <property type="protein sequence ID" value="ODN82193.1"/>
    <property type="molecule type" value="Genomic_DNA"/>
</dbReference>
<evidence type="ECO:0000313" key="2">
    <source>
        <dbReference type="EMBL" id="ODN82193.1"/>
    </source>
</evidence>
<comment type="caution">
    <text evidence="2">The sequence shown here is derived from an EMBL/GenBank/DDBJ whole genome shotgun (WGS) entry which is preliminary data.</text>
</comment>
<feature type="region of interest" description="Disordered" evidence="1">
    <location>
        <begin position="246"/>
        <end position="266"/>
    </location>
</feature>
<reference evidence="2 3" key="1">
    <citation type="submission" date="2016-06" db="EMBL/GenBank/DDBJ databases">
        <title>Evolution of pathogenesis and genome organization in the Tremellales.</title>
        <authorList>
            <person name="Cuomo C."/>
            <person name="Litvintseva A."/>
            <person name="Heitman J."/>
            <person name="Chen Y."/>
            <person name="Sun S."/>
            <person name="Springer D."/>
            <person name="Dromer F."/>
            <person name="Young S."/>
            <person name="Zeng Q."/>
            <person name="Chapman S."/>
            <person name="Gujja S."/>
            <person name="Saif S."/>
            <person name="Birren B."/>
        </authorList>
    </citation>
    <scope>NUCLEOTIDE SEQUENCE [LARGE SCALE GENOMIC DNA]</scope>
    <source>
        <strain evidence="2 3">CBS 6039</strain>
    </source>
</reference>
<feature type="region of interest" description="Disordered" evidence="1">
    <location>
        <begin position="1"/>
        <end position="36"/>
    </location>
</feature>
<proteinExistence type="predicted"/>
<name>A0A1E3I0R5_9TREE</name>
<organism evidence="2 3">
    <name type="scientific">Cryptococcus amylolentus CBS 6039</name>
    <dbReference type="NCBI Taxonomy" id="1295533"/>
    <lineage>
        <taxon>Eukaryota</taxon>
        <taxon>Fungi</taxon>
        <taxon>Dikarya</taxon>
        <taxon>Basidiomycota</taxon>
        <taxon>Agaricomycotina</taxon>
        <taxon>Tremellomycetes</taxon>
        <taxon>Tremellales</taxon>
        <taxon>Cryptococcaceae</taxon>
        <taxon>Cryptococcus</taxon>
    </lineage>
</organism>
<dbReference type="OrthoDB" id="10377892at2759"/>
<gene>
    <name evidence="2" type="ORF">L202_02483</name>
</gene>
<evidence type="ECO:0000256" key="1">
    <source>
        <dbReference type="SAM" id="MobiDB-lite"/>
    </source>
</evidence>
<protein>
    <submittedName>
        <fullName evidence="2">Uncharacterized protein</fullName>
    </submittedName>
</protein>
<dbReference type="GeneID" id="30153792"/>
<keyword evidence="3" id="KW-1185">Reference proteome</keyword>
<dbReference type="AlphaFoldDB" id="A0A1E3I0R5"/>
<sequence length="266" mass="29638">MSSAPPSNTLSQEDVQSHDTPLSKLPEDTPDEEYEKVQRSELIKRAFFKGTEKRIGSRIRYTAEEPVTQDSLGNIRTPMQIEISSVFAEGQEDPQKWLVDFTTSVIEEGQQNVVWNASLGLNDSLSPAHVMNEIVGDKLRNTLLQDYGSALVEFEDSCKDMSIEDLERQLDRMSGFATPKQDRSMWEKLAVWAENTELVGHLSGEVIGEHSVTGESLNMASLEVAKEGLRMEMEAKESFYQGIYGEAAPEDLNDTDSLPGGGTRDE</sequence>